<name>A0ABV7WUD9_9GAMM</name>
<evidence type="ECO:0000313" key="3">
    <source>
        <dbReference type="Proteomes" id="UP001595710"/>
    </source>
</evidence>
<sequence>MTDHTISINKKIRLHYILLVIAVIVGVLVSGPALDSMPLGKWFASGTIIAIITCLPLLLFIPTIINPSSTGLSWYGFLLLAYILGGLVKLLGPSGLIGGLLIVGFSLTNFMYVIMWLRPFKKAAKAKEKQQKAKAKS</sequence>
<reference evidence="3" key="1">
    <citation type="journal article" date="2019" name="Int. J. Syst. Evol. Microbiol.">
        <title>The Global Catalogue of Microorganisms (GCM) 10K type strain sequencing project: providing services to taxonomists for standard genome sequencing and annotation.</title>
        <authorList>
            <consortium name="The Broad Institute Genomics Platform"/>
            <consortium name="The Broad Institute Genome Sequencing Center for Infectious Disease"/>
            <person name="Wu L."/>
            <person name="Ma J."/>
        </authorList>
    </citation>
    <scope>NUCLEOTIDE SEQUENCE [LARGE SCALE GENOMIC DNA]</scope>
    <source>
        <strain evidence="3">CECT 8288</strain>
    </source>
</reference>
<dbReference type="RefSeq" id="WP_290282065.1">
    <property type="nucleotide sequence ID" value="NZ_JAUFQI010000001.1"/>
</dbReference>
<proteinExistence type="predicted"/>
<dbReference type="Pfam" id="PF09842">
    <property type="entry name" value="DUF2069"/>
    <property type="match status" value="1"/>
</dbReference>
<dbReference type="EMBL" id="JBHRYN010000013">
    <property type="protein sequence ID" value="MFC3702479.1"/>
    <property type="molecule type" value="Genomic_DNA"/>
</dbReference>
<protein>
    <submittedName>
        <fullName evidence="2">DUF2069 domain-containing protein</fullName>
    </submittedName>
</protein>
<comment type="caution">
    <text evidence="2">The sequence shown here is derived from an EMBL/GenBank/DDBJ whole genome shotgun (WGS) entry which is preliminary data.</text>
</comment>
<evidence type="ECO:0000256" key="1">
    <source>
        <dbReference type="SAM" id="Phobius"/>
    </source>
</evidence>
<keyword evidence="1" id="KW-1133">Transmembrane helix</keyword>
<gene>
    <name evidence="2" type="ORF">ACFOND_12585</name>
</gene>
<dbReference type="InterPro" id="IPR018643">
    <property type="entry name" value="DUF2069_membrane"/>
</dbReference>
<accession>A0ABV7WUD9</accession>
<evidence type="ECO:0000313" key="2">
    <source>
        <dbReference type="EMBL" id="MFC3702479.1"/>
    </source>
</evidence>
<keyword evidence="1" id="KW-0472">Membrane</keyword>
<feature type="transmembrane region" description="Helical" evidence="1">
    <location>
        <begin position="12"/>
        <end position="30"/>
    </location>
</feature>
<feature type="transmembrane region" description="Helical" evidence="1">
    <location>
        <begin position="42"/>
        <end position="65"/>
    </location>
</feature>
<dbReference type="Proteomes" id="UP001595710">
    <property type="component" value="Unassembled WGS sequence"/>
</dbReference>
<organism evidence="2 3">
    <name type="scientific">Reinekea marina</name>
    <dbReference type="NCBI Taxonomy" id="1310421"/>
    <lineage>
        <taxon>Bacteria</taxon>
        <taxon>Pseudomonadati</taxon>
        <taxon>Pseudomonadota</taxon>
        <taxon>Gammaproteobacteria</taxon>
        <taxon>Oceanospirillales</taxon>
        <taxon>Saccharospirillaceae</taxon>
        <taxon>Reinekea</taxon>
    </lineage>
</organism>
<keyword evidence="1" id="KW-0812">Transmembrane</keyword>
<feature type="transmembrane region" description="Helical" evidence="1">
    <location>
        <begin position="97"/>
        <end position="117"/>
    </location>
</feature>
<keyword evidence="3" id="KW-1185">Reference proteome</keyword>
<feature type="transmembrane region" description="Helical" evidence="1">
    <location>
        <begin position="72"/>
        <end position="91"/>
    </location>
</feature>